<dbReference type="Gene3D" id="1.10.357.10">
    <property type="entry name" value="Tetracycline Repressor, domain 2"/>
    <property type="match status" value="1"/>
</dbReference>
<proteinExistence type="predicted"/>
<evidence type="ECO:0000256" key="1">
    <source>
        <dbReference type="ARBA" id="ARBA00023125"/>
    </source>
</evidence>
<dbReference type="PROSITE" id="PS50977">
    <property type="entry name" value="HTH_TETR_2"/>
    <property type="match status" value="1"/>
</dbReference>
<dbReference type="Proteomes" id="UP001324380">
    <property type="component" value="Chromosome"/>
</dbReference>
<gene>
    <name evidence="4" type="ORF">SNE25_13245</name>
</gene>
<feature type="DNA-binding region" description="H-T-H motif" evidence="2">
    <location>
        <begin position="37"/>
        <end position="56"/>
    </location>
</feature>
<dbReference type="EMBL" id="CP139558">
    <property type="protein sequence ID" value="WPU96486.1"/>
    <property type="molecule type" value="Genomic_DNA"/>
</dbReference>
<dbReference type="InterPro" id="IPR001647">
    <property type="entry name" value="HTH_TetR"/>
</dbReference>
<keyword evidence="5" id="KW-1185">Reference proteome</keyword>
<keyword evidence="1 2" id="KW-0238">DNA-binding</keyword>
<dbReference type="SUPFAM" id="SSF46689">
    <property type="entry name" value="Homeodomain-like"/>
    <property type="match status" value="1"/>
</dbReference>
<feature type="domain" description="HTH tetR-type" evidence="3">
    <location>
        <begin position="14"/>
        <end position="74"/>
    </location>
</feature>
<evidence type="ECO:0000259" key="3">
    <source>
        <dbReference type="PROSITE" id="PS50977"/>
    </source>
</evidence>
<dbReference type="RefSeq" id="WP_321565580.1">
    <property type="nucleotide sequence ID" value="NZ_CP139558.1"/>
</dbReference>
<sequence length="218" mass="24746">MAKKTYNGAKNSKERSMQKLIEAVGCIIRTKGYTGLNALNIAKVAGLNRSLINLYFGSLDNLVEAYVRKKDYWVEASGNAGELMAENKTQDTRKILETLLINQLDYFSKEDEMQKIVLWQISERSKIMFEIAEEREKLGEAFFDMADPYFANTDVDLRAVAGLLVGGIYYMVLHAKSNDSLFCQIDVNSEDGLNRMKKAISEILTDTYQRAEKSKQHS</sequence>
<evidence type="ECO:0000313" key="5">
    <source>
        <dbReference type="Proteomes" id="UP001324380"/>
    </source>
</evidence>
<reference evidence="4 5" key="1">
    <citation type="submission" date="2023-11" db="EMBL/GenBank/DDBJ databases">
        <title>Analysis of the Genomes of Mucilaginibacter gossypii cycad 4 and M. sabulilitoris SNA2: microbes with the potential for plant growth promotion.</title>
        <authorList>
            <person name="Hirsch A.M."/>
            <person name="Humm E."/>
            <person name="Rubbi M."/>
            <person name="Del Vecchio G."/>
            <person name="Ha S.M."/>
            <person name="Pellegrini M."/>
            <person name="Gunsalus R.P."/>
        </authorList>
    </citation>
    <scope>NUCLEOTIDE SEQUENCE [LARGE SCALE GENOMIC DNA]</scope>
    <source>
        <strain evidence="4 5">SNA2</strain>
    </source>
</reference>
<organism evidence="4 5">
    <name type="scientific">Mucilaginibacter sabulilitoris</name>
    <dbReference type="NCBI Taxonomy" id="1173583"/>
    <lineage>
        <taxon>Bacteria</taxon>
        <taxon>Pseudomonadati</taxon>
        <taxon>Bacteroidota</taxon>
        <taxon>Sphingobacteriia</taxon>
        <taxon>Sphingobacteriales</taxon>
        <taxon>Sphingobacteriaceae</taxon>
        <taxon>Mucilaginibacter</taxon>
    </lineage>
</organism>
<evidence type="ECO:0000313" key="4">
    <source>
        <dbReference type="EMBL" id="WPU96486.1"/>
    </source>
</evidence>
<accession>A0ABZ0TUR4</accession>
<dbReference type="InterPro" id="IPR009057">
    <property type="entry name" value="Homeodomain-like_sf"/>
</dbReference>
<evidence type="ECO:0000256" key="2">
    <source>
        <dbReference type="PROSITE-ProRule" id="PRU00335"/>
    </source>
</evidence>
<name>A0ABZ0TUR4_9SPHI</name>
<protein>
    <submittedName>
        <fullName evidence="4">TetR/AcrR family transcriptional regulator</fullName>
    </submittedName>
</protein>